<comment type="subcellular location">
    <subcellularLocation>
        <location evidence="6">Mitochondrion</location>
    </subcellularLocation>
</comment>
<dbReference type="PROSITE" id="PS01127">
    <property type="entry name" value="EF_TS_2"/>
    <property type="match status" value="1"/>
</dbReference>
<dbReference type="PANTHER" id="PTHR11741">
    <property type="entry name" value="ELONGATION FACTOR TS"/>
    <property type="match status" value="1"/>
</dbReference>
<dbReference type="InterPro" id="IPR009060">
    <property type="entry name" value="UBA-like_sf"/>
</dbReference>
<evidence type="ECO:0000256" key="5">
    <source>
        <dbReference type="ARBA" id="ARBA00023128"/>
    </source>
</evidence>
<dbReference type="Proteomes" id="UP000310200">
    <property type="component" value="Unassembled WGS sequence"/>
</dbReference>
<dbReference type="SUPFAM" id="SSF54713">
    <property type="entry name" value="Elongation factor Ts (EF-Ts), dimerisation domain"/>
    <property type="match status" value="1"/>
</dbReference>
<dbReference type="CDD" id="cd14275">
    <property type="entry name" value="UBA_EF-Ts"/>
    <property type="match status" value="1"/>
</dbReference>
<keyword evidence="2 6" id="KW-0251">Elongation factor</keyword>
<dbReference type="PANTHER" id="PTHR11741:SF0">
    <property type="entry name" value="ELONGATION FACTOR TS, MITOCHONDRIAL"/>
    <property type="match status" value="1"/>
</dbReference>
<accession>A0A4S2KM14</accession>
<organism evidence="9 10">
    <name type="scientific">Temnothorax longispinosus</name>
    <dbReference type="NCBI Taxonomy" id="300112"/>
    <lineage>
        <taxon>Eukaryota</taxon>
        <taxon>Metazoa</taxon>
        <taxon>Ecdysozoa</taxon>
        <taxon>Arthropoda</taxon>
        <taxon>Hexapoda</taxon>
        <taxon>Insecta</taxon>
        <taxon>Pterygota</taxon>
        <taxon>Neoptera</taxon>
        <taxon>Endopterygota</taxon>
        <taxon>Hymenoptera</taxon>
        <taxon>Apocrita</taxon>
        <taxon>Aculeata</taxon>
        <taxon>Formicoidea</taxon>
        <taxon>Formicidae</taxon>
        <taxon>Myrmicinae</taxon>
        <taxon>Temnothorax</taxon>
    </lineage>
</organism>
<evidence type="ECO:0000256" key="1">
    <source>
        <dbReference type="ARBA" id="ARBA00005532"/>
    </source>
</evidence>
<dbReference type="FunFam" id="1.10.8.10:FF:000031">
    <property type="entry name" value="Elongation factor Ts, mitochondrial"/>
    <property type="match status" value="1"/>
</dbReference>
<reference evidence="9 10" key="1">
    <citation type="journal article" date="2019" name="Philos. Trans. R. Soc. Lond., B, Biol. Sci.">
        <title>Ant behaviour and brain gene expression of defending hosts depend on the ecological success of the intruding social parasite.</title>
        <authorList>
            <person name="Kaur R."/>
            <person name="Stoldt M."/>
            <person name="Jongepier E."/>
            <person name="Feldmeyer B."/>
            <person name="Menzel F."/>
            <person name="Bornberg-Bauer E."/>
            <person name="Foitzik S."/>
        </authorList>
    </citation>
    <scope>NUCLEOTIDE SEQUENCE [LARGE SCALE GENOMIC DNA]</scope>
    <source>
        <tissue evidence="9">Whole body</tissue>
    </source>
</reference>
<dbReference type="Pfam" id="PF25025">
    <property type="entry name" value="EF-Ts_N"/>
    <property type="match status" value="1"/>
</dbReference>
<dbReference type="HAMAP" id="MF_00050">
    <property type="entry name" value="EF_Ts"/>
    <property type="match status" value="1"/>
</dbReference>
<dbReference type="InterPro" id="IPR036402">
    <property type="entry name" value="EF-Ts_dimer_sf"/>
</dbReference>
<evidence type="ECO:0000256" key="6">
    <source>
        <dbReference type="HAMAP-Rule" id="MF_03135"/>
    </source>
</evidence>
<dbReference type="InterPro" id="IPR018101">
    <property type="entry name" value="Transl_elong_Ts_CS"/>
</dbReference>
<dbReference type="NCBIfam" id="TIGR00116">
    <property type="entry name" value="tsf"/>
    <property type="match status" value="1"/>
</dbReference>
<comment type="similarity">
    <text evidence="1 6 7">Belongs to the EF-Ts family.</text>
</comment>
<evidence type="ECO:0000256" key="7">
    <source>
        <dbReference type="RuleBase" id="RU000642"/>
    </source>
</evidence>
<evidence type="ECO:0000256" key="2">
    <source>
        <dbReference type="ARBA" id="ARBA00022768"/>
    </source>
</evidence>
<evidence type="ECO:0000259" key="8">
    <source>
        <dbReference type="Pfam" id="PF00889"/>
    </source>
</evidence>
<dbReference type="Pfam" id="PF00889">
    <property type="entry name" value="EF_TS"/>
    <property type="match status" value="1"/>
</dbReference>
<dbReference type="GO" id="GO:0005739">
    <property type="term" value="C:mitochondrion"/>
    <property type="evidence" value="ECO:0007669"/>
    <property type="project" value="UniProtKB-SubCell"/>
</dbReference>
<dbReference type="GO" id="GO:0003746">
    <property type="term" value="F:translation elongation factor activity"/>
    <property type="evidence" value="ECO:0007669"/>
    <property type="project" value="UniProtKB-UniRule"/>
</dbReference>
<comment type="caution">
    <text evidence="9">The sequence shown here is derived from an EMBL/GenBank/DDBJ whole genome shotgun (WGS) entry which is preliminary data.</text>
</comment>
<name>A0A4S2KM14_9HYME</name>
<keyword evidence="3 6" id="KW-0648">Protein biosynthesis</keyword>
<dbReference type="InterPro" id="IPR014039">
    <property type="entry name" value="Transl_elong_EFTs/EF1B_dimer"/>
</dbReference>
<comment type="function">
    <text evidence="6 7">Associates with the EF-Tu.GDP complex and induces the exchange of GDP to GTP. It remains bound to the aminoacyl-tRNA.EF-Tu.GTP complex up to the GTP hydrolysis stage on the ribosome.</text>
</comment>
<dbReference type="InterPro" id="IPR001816">
    <property type="entry name" value="Transl_elong_EFTs/EF1B"/>
</dbReference>
<proteinExistence type="inferred from homology"/>
<dbReference type="EMBL" id="QBLH01001889">
    <property type="protein sequence ID" value="TGZ50741.1"/>
    <property type="molecule type" value="Genomic_DNA"/>
</dbReference>
<evidence type="ECO:0000313" key="9">
    <source>
        <dbReference type="EMBL" id="TGZ50741.1"/>
    </source>
</evidence>
<keyword evidence="10" id="KW-1185">Reference proteome</keyword>
<dbReference type="SUPFAM" id="SSF46934">
    <property type="entry name" value="UBA-like"/>
    <property type="match status" value="1"/>
</dbReference>
<keyword evidence="4" id="KW-0809">Transit peptide</keyword>
<feature type="domain" description="Translation elongation factor EFTs/EF1B dimerisation" evidence="8">
    <location>
        <begin position="215"/>
        <end position="367"/>
    </location>
</feature>
<dbReference type="AlphaFoldDB" id="A0A4S2KM14"/>
<gene>
    <name evidence="9" type="ORF">DBV15_09310</name>
</gene>
<dbReference type="Gene3D" id="3.30.479.20">
    <property type="entry name" value="Elongation factor Ts, dimerisation domain"/>
    <property type="match status" value="2"/>
</dbReference>
<sequence>MAFFMFFVKSSLISRIRSLANSGNLSRRLPGTRSSIASTKTSSMLTVNHLHVDCGSSPRPKLREVSQCDFDFYEDSRPDLVYVTFSSLYFTFTSNGVGSAKMQPLKLTHFPKLFVVSETGTNIKMIPAQIFRLIHTNGLLWQATNKSLLAKLRKKTGYTFANCKKALELHENDVDKAEKWLREQAQHYGWTQAAKLKGRNTSQGLITVTVDGHHAALAEINCETDFVARNKKFHNLAEVVVSTVLSHAKSQEIQNEVQRTIFHADNLKNLPATDGKPLSDHSALTIGNVGENISLRRALAISVRSPDVTLFGCTHPAPMNPIPVSFGKYGALVAIKCEENDNMLGTQLCQHIIGMDPQKIGNPRVDEPHNNADEEQCMIYQEFLLDPSLSVQQLLAETRAEIVDFARFEIGEELDEEPTLKSVLTCG</sequence>
<dbReference type="Gene3D" id="1.10.8.10">
    <property type="entry name" value="DNA helicase RuvA subunit, C-terminal domain"/>
    <property type="match status" value="1"/>
</dbReference>
<protein>
    <recommendedName>
        <fullName evidence="6">Elongation factor Ts, mitochondrial</fullName>
        <shortName evidence="6">EF-Ts</shortName>
        <shortName evidence="6">EF-TsMt</shortName>
    </recommendedName>
</protein>
<evidence type="ECO:0000256" key="3">
    <source>
        <dbReference type="ARBA" id="ARBA00022917"/>
    </source>
</evidence>
<keyword evidence="5 6" id="KW-0496">Mitochondrion</keyword>
<evidence type="ECO:0000256" key="4">
    <source>
        <dbReference type="ARBA" id="ARBA00022946"/>
    </source>
</evidence>
<dbReference type="GO" id="GO:0070125">
    <property type="term" value="P:mitochondrial translational elongation"/>
    <property type="evidence" value="ECO:0007669"/>
    <property type="project" value="TreeGrafter"/>
</dbReference>
<evidence type="ECO:0000313" key="10">
    <source>
        <dbReference type="Proteomes" id="UP000310200"/>
    </source>
</evidence>
<dbReference type="STRING" id="300112.A0A4S2KM14"/>